<dbReference type="Pfam" id="PF14281">
    <property type="entry name" value="PDDEXK_4"/>
    <property type="match status" value="1"/>
</dbReference>
<dbReference type="EMBL" id="JAMQOP010000005">
    <property type="protein sequence ID" value="MDS0300891.1"/>
    <property type="molecule type" value="Genomic_DNA"/>
</dbReference>
<dbReference type="InterPro" id="IPR029470">
    <property type="entry name" value="PDDEXK_4"/>
</dbReference>
<comment type="caution">
    <text evidence="1">The sequence shown here is derived from an EMBL/GenBank/DDBJ whole genome shotgun (WGS) entry which is preliminary data.</text>
</comment>
<dbReference type="RefSeq" id="WP_310925813.1">
    <property type="nucleotide sequence ID" value="NZ_JAMQOP010000005.1"/>
</dbReference>
<organism evidence="1 2">
    <name type="scientific">Halogeometricum salsisoli</name>
    <dbReference type="NCBI Taxonomy" id="2950536"/>
    <lineage>
        <taxon>Archaea</taxon>
        <taxon>Methanobacteriati</taxon>
        <taxon>Methanobacteriota</taxon>
        <taxon>Stenosarchaea group</taxon>
        <taxon>Halobacteria</taxon>
        <taxon>Halobacteriales</taxon>
        <taxon>Haloferacaceae</taxon>
        <taxon>Halogeometricum</taxon>
    </lineage>
</organism>
<proteinExistence type="predicted"/>
<sequence>MATNEQLSDRLRDLRISLEAIPEIPEPPKSTFRILGSTHSEQNWNTFLAYFLDPSQPHGFDADLLKNFLDTIQRETATSLEYYHRDIEEIRVETERTSPQNNRLDILIRAPGKWFLWIESKVDSSEGRRQTERYVEDTHVGNEEKCEYPEDGQHYLFLSKQYTADASSDEFHDLSWQHVVDAFQERLRQSHGRYPERSVSQLQDFLSTIGMVTSTDEDDYTMTQKEKIRLLSEYRDDIDELLDAADALRQRALEEWPTLFRSQLDDRLWTEEWQMRDDPGKYGCIFRYGWYRDDENLAPTTDNEATWGNTGFRLHFGHTIRKKQSFSRGELTYYLVCATSVPLRDEFHRVYNSNRWQSKLQPLLEERNITNKGNKKSIMTKTYDVDQSELPESYFSTLATAFEEHRPIAEIVDGVLNESLKNLKRE</sequence>
<accession>A0ABU2GKF8</accession>
<name>A0ABU2GKF8_9EURY</name>
<protein>
    <submittedName>
        <fullName evidence="1">PD-(D/E)XK nuclease family protein</fullName>
    </submittedName>
</protein>
<reference evidence="1 2" key="1">
    <citation type="submission" date="2022-06" db="EMBL/GenBank/DDBJ databases">
        <title>Halogeometricum sp. a new haloarchaeum isolate from saline soil.</title>
        <authorList>
            <person name="Strakova D."/>
            <person name="Galisteo C."/>
            <person name="Sanchez-Porro C."/>
            <person name="Ventosa A."/>
        </authorList>
    </citation>
    <scope>NUCLEOTIDE SEQUENCE [LARGE SCALE GENOMIC DNA]</scope>
    <source>
        <strain evidence="1 2">S1BR25-6</strain>
    </source>
</reference>
<gene>
    <name evidence="1" type="ORF">NDI76_19250</name>
</gene>
<dbReference type="Proteomes" id="UP001257060">
    <property type="component" value="Unassembled WGS sequence"/>
</dbReference>
<evidence type="ECO:0000313" key="1">
    <source>
        <dbReference type="EMBL" id="MDS0300891.1"/>
    </source>
</evidence>
<evidence type="ECO:0000313" key="2">
    <source>
        <dbReference type="Proteomes" id="UP001257060"/>
    </source>
</evidence>
<keyword evidence="2" id="KW-1185">Reference proteome</keyword>